<comment type="caution">
    <text evidence="1">The sequence shown here is derived from an EMBL/GenBank/DDBJ whole genome shotgun (WGS) entry which is preliminary data.</text>
</comment>
<organism evidence="1 2">
    <name type="scientific">Cladobotryum mycophilum</name>
    <dbReference type="NCBI Taxonomy" id="491253"/>
    <lineage>
        <taxon>Eukaryota</taxon>
        <taxon>Fungi</taxon>
        <taxon>Dikarya</taxon>
        <taxon>Ascomycota</taxon>
        <taxon>Pezizomycotina</taxon>
        <taxon>Sordariomycetes</taxon>
        <taxon>Hypocreomycetidae</taxon>
        <taxon>Hypocreales</taxon>
        <taxon>Hypocreaceae</taxon>
        <taxon>Cladobotryum</taxon>
    </lineage>
</organism>
<evidence type="ECO:0000313" key="1">
    <source>
        <dbReference type="EMBL" id="KAK5994771.1"/>
    </source>
</evidence>
<proteinExistence type="predicted"/>
<reference evidence="1 2" key="1">
    <citation type="submission" date="2024-01" db="EMBL/GenBank/DDBJ databases">
        <title>Complete genome of Cladobotryum mycophilum ATHUM6906.</title>
        <authorList>
            <person name="Christinaki A.C."/>
            <person name="Myridakis A.I."/>
            <person name="Kouvelis V.N."/>
        </authorList>
    </citation>
    <scope>NUCLEOTIDE SEQUENCE [LARGE SCALE GENOMIC DNA]</scope>
    <source>
        <strain evidence="1 2">ATHUM6906</strain>
    </source>
</reference>
<accession>A0ABR0SSM5</accession>
<keyword evidence="2" id="KW-1185">Reference proteome</keyword>
<protein>
    <submittedName>
        <fullName evidence="1">Uncharacterized protein</fullName>
    </submittedName>
</protein>
<name>A0ABR0SSM5_9HYPO</name>
<gene>
    <name evidence="1" type="ORF">PT974_03154</name>
</gene>
<evidence type="ECO:0000313" key="2">
    <source>
        <dbReference type="Proteomes" id="UP001338125"/>
    </source>
</evidence>
<dbReference type="EMBL" id="JAVFKD010000004">
    <property type="protein sequence ID" value="KAK5994771.1"/>
    <property type="molecule type" value="Genomic_DNA"/>
</dbReference>
<sequence length="86" mass="10144">MDVIVLEDAADHGDAKDQTLEMIPLQTIVTELNLMSNPRKKAKLIPTRRWINRELQYLYEKGIPHRDFENTRRIRLELIDSRGMVL</sequence>
<dbReference type="Proteomes" id="UP001338125">
    <property type="component" value="Unassembled WGS sequence"/>
</dbReference>